<organism evidence="11 12">
    <name type="scientific">Candidatus Methylacidiphilum infernorum</name>
    <dbReference type="NCBI Taxonomy" id="511746"/>
    <lineage>
        <taxon>Bacteria</taxon>
        <taxon>Pseudomonadati</taxon>
        <taxon>Verrucomicrobiota</taxon>
        <taxon>Methylacidiphilae</taxon>
        <taxon>Methylacidiphilales</taxon>
        <taxon>Methylacidiphilaceae</taxon>
        <taxon>Methylacidiphilum (ex Ratnadevi et al. 2023)</taxon>
    </lineage>
</organism>
<evidence type="ECO:0000256" key="10">
    <source>
        <dbReference type="RuleBase" id="RU004008"/>
    </source>
</evidence>
<dbReference type="InterPro" id="IPR001063">
    <property type="entry name" value="Ribosomal_uL22"/>
</dbReference>
<dbReference type="Gene3D" id="3.90.470.10">
    <property type="entry name" value="Ribosomal protein L22/L17"/>
    <property type="match status" value="1"/>
</dbReference>
<keyword evidence="5 7" id="KW-0687">Ribonucleoprotein</keyword>
<evidence type="ECO:0000256" key="3">
    <source>
        <dbReference type="ARBA" id="ARBA00022884"/>
    </source>
</evidence>
<dbReference type="EMBL" id="CP065956">
    <property type="protein sequence ID" value="QSR86514.1"/>
    <property type="molecule type" value="Genomic_DNA"/>
</dbReference>
<gene>
    <name evidence="7 11" type="primary">rplV</name>
    <name evidence="11" type="ORF">EM20IM_08465</name>
</gene>
<dbReference type="RefSeq" id="WP_206846161.1">
    <property type="nucleotide sequence ID" value="NZ_CP065956.1"/>
</dbReference>
<dbReference type="PANTHER" id="PTHR13501:SF8">
    <property type="entry name" value="LARGE RIBOSOMAL SUBUNIT PROTEIN UL22M"/>
    <property type="match status" value="1"/>
</dbReference>
<dbReference type="GO" id="GO:0005840">
    <property type="term" value="C:ribosome"/>
    <property type="evidence" value="ECO:0007669"/>
    <property type="project" value="UniProtKB-KW"/>
</dbReference>
<sequence>MEVRAIYRMARISPFKSRDVARSIKGMDAQDAFNVLAFYPKKAARLIRKTLGSAIANAENNHNLRVQDLYVKGVFVDEGPKFRRYQPKARGSAGIIRKRTSHICVVLDEKENKS</sequence>
<dbReference type="Pfam" id="PF00237">
    <property type="entry name" value="Ribosomal_L22"/>
    <property type="match status" value="1"/>
</dbReference>
<evidence type="ECO:0000256" key="6">
    <source>
        <dbReference type="ARBA" id="ARBA00035207"/>
    </source>
</evidence>
<dbReference type="InterPro" id="IPR047867">
    <property type="entry name" value="Ribosomal_uL22_bac/org-type"/>
</dbReference>
<dbReference type="PANTHER" id="PTHR13501">
    <property type="entry name" value="CHLOROPLAST 50S RIBOSOMAL PROTEIN L22-RELATED"/>
    <property type="match status" value="1"/>
</dbReference>
<evidence type="ECO:0000256" key="2">
    <source>
        <dbReference type="ARBA" id="ARBA00022730"/>
    </source>
</evidence>
<dbReference type="InterPro" id="IPR036394">
    <property type="entry name" value="Ribosomal_uL22_sf"/>
</dbReference>
<comment type="function">
    <text evidence="7">The globular domain of the protein is located near the polypeptide exit tunnel on the outside of the subunit, while an extended beta-hairpin is found that lines the wall of the exit tunnel in the center of the 70S ribosome.</text>
</comment>
<protein>
    <recommendedName>
        <fullName evidence="6 7">Large ribosomal subunit protein uL22</fullName>
    </recommendedName>
</protein>
<evidence type="ECO:0000256" key="5">
    <source>
        <dbReference type="ARBA" id="ARBA00023274"/>
    </source>
</evidence>
<evidence type="ECO:0000256" key="7">
    <source>
        <dbReference type="HAMAP-Rule" id="MF_01331"/>
    </source>
</evidence>
<comment type="subunit">
    <text evidence="7 9">Part of the 50S ribosomal subunit.</text>
</comment>
<dbReference type="NCBIfam" id="TIGR01044">
    <property type="entry name" value="rplV_bact"/>
    <property type="match status" value="1"/>
</dbReference>
<evidence type="ECO:0000313" key="11">
    <source>
        <dbReference type="EMBL" id="QSR86514.1"/>
    </source>
</evidence>
<keyword evidence="12" id="KW-1185">Reference proteome</keyword>
<reference evidence="11 12" key="1">
    <citation type="submission" date="2020-12" db="EMBL/GenBank/DDBJ databases">
        <authorList>
            <person name="Awala S.I."/>
            <person name="Gwak J.-H."/>
            <person name="Kim S.-J."/>
            <person name="Rhee S.-K."/>
        </authorList>
    </citation>
    <scope>NUCLEOTIDE SEQUENCE [LARGE SCALE GENOMIC DNA]</scope>
    <source>
        <strain evidence="11 12">IT5</strain>
    </source>
</reference>
<dbReference type="SUPFAM" id="SSF54843">
    <property type="entry name" value="Ribosomal protein L22"/>
    <property type="match status" value="1"/>
</dbReference>
<evidence type="ECO:0000256" key="9">
    <source>
        <dbReference type="RuleBase" id="RU004006"/>
    </source>
</evidence>
<name>A0ABX7PV90_9BACT</name>
<dbReference type="Proteomes" id="UP000663088">
    <property type="component" value="Chromosome"/>
</dbReference>
<comment type="similarity">
    <text evidence="1 7 8">Belongs to the universal ribosomal protein uL22 family.</text>
</comment>
<keyword evidence="4 7" id="KW-0689">Ribosomal protein</keyword>
<dbReference type="CDD" id="cd00336">
    <property type="entry name" value="Ribosomal_L22"/>
    <property type="match status" value="1"/>
</dbReference>
<evidence type="ECO:0000256" key="1">
    <source>
        <dbReference type="ARBA" id="ARBA00009451"/>
    </source>
</evidence>
<evidence type="ECO:0000256" key="4">
    <source>
        <dbReference type="ARBA" id="ARBA00022980"/>
    </source>
</evidence>
<dbReference type="HAMAP" id="MF_01331_B">
    <property type="entry name" value="Ribosomal_uL22_B"/>
    <property type="match status" value="1"/>
</dbReference>
<comment type="function">
    <text evidence="7 10">This protein binds specifically to 23S rRNA; its binding is stimulated by other ribosomal proteins, e.g., L4, L17, and L20. It is important during the early stages of 50S assembly. It makes multiple contacts with different domains of the 23S rRNA in the assembled 50S subunit and ribosome.</text>
</comment>
<keyword evidence="2 7" id="KW-0699">rRNA-binding</keyword>
<keyword evidence="3 7" id="KW-0694">RNA-binding</keyword>
<evidence type="ECO:0000256" key="8">
    <source>
        <dbReference type="RuleBase" id="RU004005"/>
    </source>
</evidence>
<dbReference type="InterPro" id="IPR005727">
    <property type="entry name" value="Ribosomal_uL22_bac/chlpt-type"/>
</dbReference>
<evidence type="ECO:0000313" key="12">
    <source>
        <dbReference type="Proteomes" id="UP000663088"/>
    </source>
</evidence>
<proteinExistence type="inferred from homology"/>
<accession>A0ABX7PV90</accession>